<proteinExistence type="predicted"/>
<name>A0A7J3N0D3_9CREN</name>
<evidence type="ECO:0000313" key="1">
    <source>
        <dbReference type="EMBL" id="HFQ79700.1"/>
    </source>
</evidence>
<dbReference type="EMBL" id="DTDH01000213">
    <property type="protein sequence ID" value="HGT99265.1"/>
    <property type="molecule type" value="Genomic_DNA"/>
</dbReference>
<organism evidence="2">
    <name type="scientific">Ignisphaera aggregans</name>
    <dbReference type="NCBI Taxonomy" id="334771"/>
    <lineage>
        <taxon>Archaea</taxon>
        <taxon>Thermoproteota</taxon>
        <taxon>Thermoprotei</taxon>
        <taxon>Desulfurococcales</taxon>
        <taxon>Desulfurococcaceae</taxon>
        <taxon>Ignisphaera</taxon>
    </lineage>
</organism>
<dbReference type="EMBL" id="DTAU01000153">
    <property type="protein sequence ID" value="HFQ79700.1"/>
    <property type="molecule type" value="Genomic_DNA"/>
</dbReference>
<evidence type="ECO:0000313" key="2">
    <source>
        <dbReference type="EMBL" id="HGT99265.1"/>
    </source>
</evidence>
<comment type="caution">
    <text evidence="2">The sequence shown here is derived from an EMBL/GenBank/DDBJ whole genome shotgun (WGS) entry which is preliminary data.</text>
</comment>
<protein>
    <submittedName>
        <fullName evidence="2">Uncharacterized protein</fullName>
    </submittedName>
</protein>
<reference evidence="2" key="1">
    <citation type="journal article" date="2020" name="mSystems">
        <title>Genome- and Community-Level Interaction Insights into Carbon Utilization and Element Cycling Functions of Hydrothermarchaeota in Hydrothermal Sediment.</title>
        <authorList>
            <person name="Zhou Z."/>
            <person name="Liu Y."/>
            <person name="Xu W."/>
            <person name="Pan J."/>
            <person name="Luo Z.H."/>
            <person name="Li M."/>
        </authorList>
    </citation>
    <scope>NUCLEOTIDE SEQUENCE [LARGE SCALE GENOMIC DNA]</scope>
    <source>
        <strain evidence="1">SpSt-629</strain>
        <strain evidence="2">SpSt-688</strain>
    </source>
</reference>
<accession>A0A7J3N0D3</accession>
<sequence length="63" mass="7361">MDLRKVKDREMMRYIKLPVTSTDELINAIAELATRDMYDVVVIDSVNIALKLVEKKSIKELFF</sequence>
<gene>
    <name evidence="1" type="ORF">ENT99_08420</name>
    <name evidence="2" type="ORF">ENU64_07560</name>
</gene>
<dbReference type="AlphaFoldDB" id="A0A7J3N0D3"/>